<dbReference type="Proteomes" id="UP001500822">
    <property type="component" value="Unassembled WGS sequence"/>
</dbReference>
<dbReference type="PRINTS" id="PR00081">
    <property type="entry name" value="GDHRDH"/>
</dbReference>
<dbReference type="Pfam" id="PF00106">
    <property type="entry name" value="adh_short"/>
    <property type="match status" value="1"/>
</dbReference>
<gene>
    <name evidence="2" type="ORF">GCM10023217_02290</name>
</gene>
<evidence type="ECO:0000313" key="3">
    <source>
        <dbReference type="Proteomes" id="UP001500822"/>
    </source>
</evidence>
<dbReference type="PANTHER" id="PTHR43157:SF64">
    <property type="entry name" value="RETINOL DEHYDROGENASE 14"/>
    <property type="match status" value="1"/>
</dbReference>
<keyword evidence="1" id="KW-0560">Oxidoreductase</keyword>
<keyword evidence="3" id="KW-1185">Reference proteome</keyword>
<sequence length="292" mass="30827">MGDWSTADMPDQRGRRIVVTGANSGLGEQTARALGRAGAEVVLACRNVAKAQRVADEIGENATVAALDLADLTSVRAFADGFEGADVLINNAGVMALPLGRTADGFEMQIGTNFLGHFALTGLVLDRIGERVVTLSSLAHNVARLDIDDLNWDRRKYNRWVAYGDSKIADLMMALELAERLEKAGSSTISVAAHPGYAATELQTRTESLVDWVMKLGNATPLAQSAADGALPTLYAAAAPEAVNGKFYGPAQFGGLRGAPTEAGYRSVADDAAVRGRLWSTAEELTGVSFDI</sequence>
<dbReference type="SUPFAM" id="SSF51735">
    <property type="entry name" value="NAD(P)-binding Rossmann-fold domains"/>
    <property type="match status" value="1"/>
</dbReference>
<evidence type="ECO:0000313" key="2">
    <source>
        <dbReference type="EMBL" id="GAA4738388.1"/>
    </source>
</evidence>
<name>A0ABP8YY41_9ACTN</name>
<dbReference type="EMBL" id="BAABIE010000001">
    <property type="protein sequence ID" value="GAA4738388.1"/>
    <property type="molecule type" value="Genomic_DNA"/>
</dbReference>
<dbReference type="PANTHER" id="PTHR43157">
    <property type="entry name" value="PHOSPHATIDYLINOSITOL-GLYCAN BIOSYNTHESIS CLASS F PROTEIN-RELATED"/>
    <property type="match status" value="1"/>
</dbReference>
<accession>A0ABP8YY41</accession>
<evidence type="ECO:0000256" key="1">
    <source>
        <dbReference type="ARBA" id="ARBA00023002"/>
    </source>
</evidence>
<dbReference type="Gene3D" id="3.40.50.720">
    <property type="entry name" value="NAD(P)-binding Rossmann-like Domain"/>
    <property type="match status" value="1"/>
</dbReference>
<proteinExistence type="predicted"/>
<dbReference type="NCBIfam" id="NF004846">
    <property type="entry name" value="PRK06197.1"/>
    <property type="match status" value="1"/>
</dbReference>
<organism evidence="2 3">
    <name type="scientific">Gordonia alkaliphila</name>
    <dbReference type="NCBI Taxonomy" id="1053547"/>
    <lineage>
        <taxon>Bacteria</taxon>
        <taxon>Bacillati</taxon>
        <taxon>Actinomycetota</taxon>
        <taxon>Actinomycetes</taxon>
        <taxon>Mycobacteriales</taxon>
        <taxon>Gordoniaceae</taxon>
        <taxon>Gordonia</taxon>
    </lineage>
</organism>
<dbReference type="RefSeq" id="WP_345312124.1">
    <property type="nucleotide sequence ID" value="NZ_BAABIE010000001.1"/>
</dbReference>
<dbReference type="InterPro" id="IPR002347">
    <property type="entry name" value="SDR_fam"/>
</dbReference>
<reference evidence="3" key="1">
    <citation type="journal article" date="2019" name="Int. J. Syst. Evol. Microbiol.">
        <title>The Global Catalogue of Microorganisms (GCM) 10K type strain sequencing project: providing services to taxonomists for standard genome sequencing and annotation.</title>
        <authorList>
            <consortium name="The Broad Institute Genomics Platform"/>
            <consortium name="The Broad Institute Genome Sequencing Center for Infectious Disease"/>
            <person name="Wu L."/>
            <person name="Ma J."/>
        </authorList>
    </citation>
    <scope>NUCLEOTIDE SEQUENCE [LARGE SCALE GENOMIC DNA]</scope>
    <source>
        <strain evidence="3">JCM 18077</strain>
    </source>
</reference>
<dbReference type="InterPro" id="IPR036291">
    <property type="entry name" value="NAD(P)-bd_dom_sf"/>
</dbReference>
<comment type="caution">
    <text evidence="2">The sequence shown here is derived from an EMBL/GenBank/DDBJ whole genome shotgun (WGS) entry which is preliminary data.</text>
</comment>
<protein>
    <submittedName>
        <fullName evidence="2">Oxidoreductase</fullName>
    </submittedName>
</protein>